<dbReference type="Ensembl" id="ENSOSIT00000033135.1">
    <property type="protein sequence ID" value="ENSOSIP00000031438.1"/>
    <property type="gene ID" value="ENSOSIG00000016087.1"/>
</dbReference>
<feature type="binding site" evidence="8">
    <location>
        <position position="426"/>
    </location>
    <ligand>
        <name>Na(+)</name>
        <dbReference type="ChEBI" id="CHEBI:29101"/>
        <label>1</label>
    </ligand>
</feature>
<evidence type="ECO:0000256" key="11">
    <source>
        <dbReference type="SAM" id="Phobius"/>
    </source>
</evidence>
<protein>
    <recommendedName>
        <fullName evidence="9">Transporter</fullName>
    </recommendedName>
</protein>
<evidence type="ECO:0000256" key="3">
    <source>
        <dbReference type="ARBA" id="ARBA00022692"/>
    </source>
</evidence>
<keyword evidence="6 11" id="KW-0472">Membrane</keyword>
<comment type="subcellular location">
    <subcellularLocation>
        <location evidence="1">Membrane</location>
        <topology evidence="1">Multi-pass membrane protein</topology>
    </subcellularLocation>
</comment>
<dbReference type="PRINTS" id="PR01206">
    <property type="entry name" value="ORPHTRNSPORT"/>
</dbReference>
<organism evidence="12 13">
    <name type="scientific">Oryzias sinensis</name>
    <name type="common">Chinese medaka</name>
    <dbReference type="NCBI Taxonomy" id="183150"/>
    <lineage>
        <taxon>Eukaryota</taxon>
        <taxon>Metazoa</taxon>
        <taxon>Chordata</taxon>
        <taxon>Craniata</taxon>
        <taxon>Vertebrata</taxon>
        <taxon>Euteleostomi</taxon>
        <taxon>Actinopterygii</taxon>
        <taxon>Neopterygii</taxon>
        <taxon>Teleostei</taxon>
        <taxon>Neoteleostei</taxon>
        <taxon>Acanthomorphata</taxon>
        <taxon>Ovalentaria</taxon>
        <taxon>Atherinomorphae</taxon>
        <taxon>Beloniformes</taxon>
        <taxon>Adrianichthyidae</taxon>
        <taxon>Oryziinae</taxon>
        <taxon>Oryzias</taxon>
    </lineage>
</organism>
<dbReference type="GO" id="GO:0015293">
    <property type="term" value="F:symporter activity"/>
    <property type="evidence" value="ECO:0007669"/>
    <property type="project" value="UniProtKB-KW"/>
</dbReference>
<evidence type="ECO:0000313" key="13">
    <source>
        <dbReference type="Proteomes" id="UP000694383"/>
    </source>
</evidence>
<dbReference type="InterPro" id="IPR000175">
    <property type="entry name" value="Na/ntran_symport"/>
</dbReference>
<dbReference type="PROSITE" id="PS00754">
    <property type="entry name" value="NA_NEUROTRAN_SYMP_2"/>
    <property type="match status" value="1"/>
</dbReference>
<feature type="transmembrane region" description="Helical" evidence="11">
    <location>
        <begin position="456"/>
        <end position="481"/>
    </location>
</feature>
<evidence type="ECO:0000256" key="5">
    <source>
        <dbReference type="ARBA" id="ARBA00022989"/>
    </source>
</evidence>
<keyword evidence="8" id="KW-0479">Metal-binding</keyword>
<keyword evidence="5 11" id="KW-1133">Transmembrane helix</keyword>
<evidence type="ECO:0000256" key="10">
    <source>
        <dbReference type="SAM" id="MobiDB-lite"/>
    </source>
</evidence>
<evidence type="ECO:0000256" key="7">
    <source>
        <dbReference type="ARBA" id="ARBA00023180"/>
    </source>
</evidence>
<keyword evidence="2 9" id="KW-0813">Transport</keyword>
<sequence>MKLKLPNPGVDDRIPSHKDLERMEKEEAGDRPKWDNKVQYLLTCVGFCVGLGNVWRFPYLCQSHGGGAFMIPFLILLVLEGIPLLHLEFAIGQRLRKGSVGVWRSINPYLTGVGIASLLVSFLVGLYYNTIMAWIMWYLFNSFQNPLPWSQCPLNANRTGLLEECERSSTVDYFWYRETLNTSTAIEEAGGLQWWMVLSLVAAWTLLYVCCIRGIETTGKAVYVTSTLPYVVLTIFLIRGLTLKGSTDGIKYLFTPDVNELMKPTTWLDAGAQVFYAFSLAWGGLISFSSYNPVHNNCMQDAVILSAVTGLTSIYAATVTYSIIGFRATQNYDNCVNENIMALTNTFDLPEMSINSSNYDEALSQLNSSYPDAFLGLGIQTCDLQKLLSEGVEGTGLAFIVFTEAITKMPGSPAWSVLFFFMLFCLGLSTLFGNIEGVVAPLTDLNVLPKNWPQEVLTGATCMVSFIISLLFAQHSGIYWVTLFDNFAGSIPLLTIGLFEMIAVVYIYGIDRFNEDIEFMIGHKPSLYWQISWRFISPIILLVILVFYLVTQTQQELTYLVWDPSSAEFPGLTSVPYPSWISSIIFLLAGVPSLIVPMYALCRLVFVYLKRKRKSSDKTVQIS</sequence>
<dbReference type="Pfam" id="PF00209">
    <property type="entry name" value="SNF"/>
    <property type="match status" value="1"/>
</dbReference>
<feature type="transmembrane region" description="Helical" evidence="11">
    <location>
        <begin position="580"/>
        <end position="609"/>
    </location>
</feature>
<feature type="transmembrane region" description="Helical" evidence="11">
    <location>
        <begin position="192"/>
        <end position="209"/>
    </location>
</feature>
<dbReference type="GO" id="GO:0015175">
    <property type="term" value="F:neutral L-amino acid transmembrane transporter activity"/>
    <property type="evidence" value="ECO:0007669"/>
    <property type="project" value="TreeGrafter"/>
</dbReference>
<keyword evidence="4 9" id="KW-0769">Symport</keyword>
<dbReference type="PANTHER" id="PTHR11616:SF285">
    <property type="entry name" value="TRANSPORTER"/>
    <property type="match status" value="1"/>
</dbReference>
<keyword evidence="7" id="KW-0325">Glycoprotein</keyword>
<evidence type="ECO:0000256" key="1">
    <source>
        <dbReference type="ARBA" id="ARBA00004141"/>
    </source>
</evidence>
<feature type="transmembrane region" description="Helical" evidence="11">
    <location>
        <begin position="414"/>
        <end position="435"/>
    </location>
</feature>
<keyword evidence="8" id="KW-0915">Sodium</keyword>
<dbReference type="PROSITE" id="PS50267">
    <property type="entry name" value="NA_NEUROTRAN_SYMP_3"/>
    <property type="match status" value="1"/>
</dbReference>
<evidence type="ECO:0000256" key="6">
    <source>
        <dbReference type="ARBA" id="ARBA00023136"/>
    </source>
</evidence>
<evidence type="ECO:0000256" key="4">
    <source>
        <dbReference type="ARBA" id="ARBA00022847"/>
    </source>
</evidence>
<dbReference type="Proteomes" id="UP000694383">
    <property type="component" value="Unplaced"/>
</dbReference>
<feature type="binding site" evidence="8">
    <location>
        <position position="49"/>
    </location>
    <ligand>
        <name>Na(+)</name>
        <dbReference type="ChEBI" id="CHEBI:29101"/>
        <label>2</label>
    </ligand>
</feature>
<feature type="binding site" evidence="8">
    <location>
        <position position="53"/>
    </location>
    <ligand>
        <name>Na(+)</name>
        <dbReference type="ChEBI" id="CHEBI:29101"/>
        <label>1</label>
    </ligand>
</feature>
<dbReference type="InterPro" id="IPR037272">
    <property type="entry name" value="SNS_sf"/>
</dbReference>
<evidence type="ECO:0000256" key="2">
    <source>
        <dbReference type="ARBA" id="ARBA00022448"/>
    </source>
</evidence>
<dbReference type="GeneTree" id="ENSGT00940000154896"/>
<feature type="transmembrane region" description="Helical" evidence="11">
    <location>
        <begin position="487"/>
        <end position="510"/>
    </location>
</feature>
<reference evidence="12" key="2">
    <citation type="submission" date="2025-09" db="UniProtKB">
        <authorList>
            <consortium name="Ensembl"/>
        </authorList>
    </citation>
    <scope>IDENTIFICATION</scope>
</reference>
<dbReference type="AlphaFoldDB" id="A0A8C7YTK6"/>
<feature type="region of interest" description="Disordered" evidence="10">
    <location>
        <begin position="1"/>
        <end position="28"/>
    </location>
</feature>
<dbReference type="InterPro" id="IPR002438">
    <property type="entry name" value="Neutral_aa_SLC6"/>
</dbReference>
<evidence type="ECO:0000256" key="9">
    <source>
        <dbReference type="RuleBase" id="RU003732"/>
    </source>
</evidence>
<reference evidence="12" key="1">
    <citation type="submission" date="2025-08" db="UniProtKB">
        <authorList>
            <consortium name="Ensembl"/>
        </authorList>
    </citation>
    <scope>IDENTIFICATION</scope>
</reference>
<feature type="transmembrane region" description="Helical" evidence="11">
    <location>
        <begin position="221"/>
        <end position="241"/>
    </location>
</feature>
<feature type="transmembrane region" description="Helical" evidence="11">
    <location>
        <begin position="40"/>
        <end position="57"/>
    </location>
</feature>
<feature type="compositionally biased region" description="Basic and acidic residues" evidence="10">
    <location>
        <begin position="10"/>
        <end position="28"/>
    </location>
</feature>
<dbReference type="GO" id="GO:0046872">
    <property type="term" value="F:metal ion binding"/>
    <property type="evidence" value="ECO:0007669"/>
    <property type="project" value="UniProtKB-KW"/>
</dbReference>
<comment type="similarity">
    <text evidence="9">Belongs to the sodium:neurotransmitter symporter (SNF) (TC 2.A.22) family.</text>
</comment>
<accession>A0A8C7YTK6</accession>
<dbReference type="PANTHER" id="PTHR11616">
    <property type="entry name" value="SODIUM/CHLORIDE DEPENDENT TRANSPORTER"/>
    <property type="match status" value="1"/>
</dbReference>
<feature type="transmembrane region" description="Helical" evidence="11">
    <location>
        <begin position="112"/>
        <end position="140"/>
    </location>
</feature>
<feature type="binding site" evidence="8">
    <location>
        <position position="46"/>
    </location>
    <ligand>
        <name>Na(+)</name>
        <dbReference type="ChEBI" id="CHEBI:29101"/>
        <label>1</label>
    </ligand>
</feature>
<feature type="transmembrane region" description="Helical" evidence="11">
    <location>
        <begin position="303"/>
        <end position="324"/>
    </location>
</feature>
<feature type="transmembrane region" description="Helical" evidence="11">
    <location>
        <begin position="270"/>
        <end position="291"/>
    </location>
</feature>
<dbReference type="NCBIfam" id="NF037979">
    <property type="entry name" value="Na_transp"/>
    <property type="match status" value="1"/>
</dbReference>
<dbReference type="SUPFAM" id="SSF161070">
    <property type="entry name" value="SNF-like"/>
    <property type="match status" value="1"/>
</dbReference>
<dbReference type="PRINTS" id="PR00176">
    <property type="entry name" value="NANEUSMPORT"/>
</dbReference>
<keyword evidence="3 9" id="KW-0812">Transmembrane</keyword>
<feature type="transmembrane region" description="Helical" evidence="11">
    <location>
        <begin position="531"/>
        <end position="550"/>
    </location>
</feature>
<proteinExistence type="inferred from homology"/>
<feature type="transmembrane region" description="Helical" evidence="11">
    <location>
        <begin position="69"/>
        <end position="91"/>
    </location>
</feature>
<keyword evidence="13" id="KW-1185">Reference proteome</keyword>
<evidence type="ECO:0000313" key="12">
    <source>
        <dbReference type="Ensembl" id="ENSOSIP00000031438.1"/>
    </source>
</evidence>
<dbReference type="GO" id="GO:0031526">
    <property type="term" value="C:brush border membrane"/>
    <property type="evidence" value="ECO:0007669"/>
    <property type="project" value="TreeGrafter"/>
</dbReference>
<dbReference type="PROSITE" id="PS00610">
    <property type="entry name" value="NA_NEUROTRAN_SYMP_1"/>
    <property type="match status" value="1"/>
</dbReference>
<dbReference type="GO" id="GO:0035725">
    <property type="term" value="P:sodium ion transmembrane transport"/>
    <property type="evidence" value="ECO:0007669"/>
    <property type="project" value="TreeGrafter"/>
</dbReference>
<name>A0A8C7YTK6_9TELE</name>
<evidence type="ECO:0000256" key="8">
    <source>
        <dbReference type="PIRSR" id="PIRSR600175-1"/>
    </source>
</evidence>